<proteinExistence type="predicted"/>
<keyword evidence="2" id="KW-1185">Reference proteome</keyword>
<dbReference type="AlphaFoldDB" id="A0A9Q9AR05"/>
<accession>A0A9Q9AR05</accession>
<dbReference type="Proteomes" id="UP001056384">
    <property type="component" value="Chromosome 6"/>
</dbReference>
<name>A0A9Q9AR05_9PEZI</name>
<evidence type="ECO:0000313" key="2">
    <source>
        <dbReference type="Proteomes" id="UP001056384"/>
    </source>
</evidence>
<gene>
    <name evidence="1" type="ORF">Slin15195_G074460</name>
</gene>
<evidence type="ECO:0000313" key="1">
    <source>
        <dbReference type="EMBL" id="USW54127.1"/>
    </source>
</evidence>
<protein>
    <submittedName>
        <fullName evidence="1">Uncharacterized protein</fullName>
    </submittedName>
</protein>
<dbReference type="EMBL" id="CP099423">
    <property type="protein sequence ID" value="USW54127.1"/>
    <property type="molecule type" value="Genomic_DNA"/>
</dbReference>
<reference evidence="1" key="1">
    <citation type="submission" date="2022-06" db="EMBL/GenBank/DDBJ databases">
        <title>Complete genome sequences of two strains of the flax pathogen Septoria linicola.</title>
        <authorList>
            <person name="Lapalu N."/>
            <person name="Simon A."/>
            <person name="Demenou B."/>
            <person name="Paumier D."/>
            <person name="Guillot M.-P."/>
            <person name="Gout L."/>
            <person name="Valade R."/>
        </authorList>
    </citation>
    <scope>NUCLEOTIDE SEQUENCE</scope>
    <source>
        <strain evidence="1">SE15195</strain>
    </source>
</reference>
<organism evidence="1 2">
    <name type="scientific">Septoria linicola</name>
    <dbReference type="NCBI Taxonomy" id="215465"/>
    <lineage>
        <taxon>Eukaryota</taxon>
        <taxon>Fungi</taxon>
        <taxon>Dikarya</taxon>
        <taxon>Ascomycota</taxon>
        <taxon>Pezizomycotina</taxon>
        <taxon>Dothideomycetes</taxon>
        <taxon>Dothideomycetidae</taxon>
        <taxon>Mycosphaerellales</taxon>
        <taxon>Mycosphaerellaceae</taxon>
        <taxon>Septoria</taxon>
    </lineage>
</organism>
<sequence length="364" mass="40988">MEAGHAPTTEQEYSIDFLARCGIETYILDSLTTNGYSKVESTMGVTKRDMSRDTGLTGAEIDRVKVARRHFFLDVPRPPDKGNDNDQSRDGRTIELLWHFGVTAVQTRSLQGSGYHYFCHIVETTREALATRSGLTLPEVTTIREAVTAAADYHPFRFTALPPEHRSKIYTILLPPDAQDPDRTVSVAETRKWKAKIMIKPQRYPISQTCRQLRDEALAAYFSTCTLSIRVSKHGDVQNQEWLQDQDDKALASLRRLEFLHSSNIDHGMDQHFTTLLVDMLKGGKVSVRRDTTPDCARCTEVCVVGNVVARLQAVLDEVETTSNRGRQRLRKVVLGQMIRVASNLCVSTEEMSSLQVLQSKIDC</sequence>